<accession>A0ABU5E4R6</accession>
<keyword evidence="2" id="KW-1185">Reference proteome</keyword>
<name>A0ABU5E4R6_9PROT</name>
<organism evidence="1 2">
    <name type="scientific">Dongia soli</name>
    <dbReference type="NCBI Taxonomy" id="600628"/>
    <lineage>
        <taxon>Bacteria</taxon>
        <taxon>Pseudomonadati</taxon>
        <taxon>Pseudomonadota</taxon>
        <taxon>Alphaproteobacteria</taxon>
        <taxon>Rhodospirillales</taxon>
        <taxon>Dongiaceae</taxon>
        <taxon>Dongia</taxon>
    </lineage>
</organism>
<evidence type="ECO:0000313" key="1">
    <source>
        <dbReference type="EMBL" id="MDY0881262.1"/>
    </source>
</evidence>
<dbReference type="InterPro" id="IPR024747">
    <property type="entry name" value="Pyridox_Oxase-rel"/>
</dbReference>
<evidence type="ECO:0000313" key="2">
    <source>
        <dbReference type="Proteomes" id="UP001279642"/>
    </source>
</evidence>
<proteinExistence type="predicted"/>
<protein>
    <submittedName>
        <fullName evidence="1">Pyridoxamine 5'-phosphate oxidase family protein</fullName>
    </submittedName>
</protein>
<dbReference type="Proteomes" id="UP001279642">
    <property type="component" value="Unassembled WGS sequence"/>
</dbReference>
<dbReference type="EMBL" id="JAXCLW010000001">
    <property type="protein sequence ID" value="MDY0881262.1"/>
    <property type="molecule type" value="Genomic_DNA"/>
</dbReference>
<dbReference type="InterPro" id="IPR012349">
    <property type="entry name" value="Split_barrel_FMN-bd"/>
</dbReference>
<dbReference type="SUPFAM" id="SSF50475">
    <property type="entry name" value="FMN-binding split barrel"/>
    <property type="match status" value="1"/>
</dbReference>
<reference evidence="1 2" key="1">
    <citation type="journal article" date="2016" name="Antonie Van Leeuwenhoek">
        <title>Dongia soli sp. nov., isolated from soil from Dokdo, Korea.</title>
        <authorList>
            <person name="Kim D.U."/>
            <person name="Lee H."/>
            <person name="Kim H."/>
            <person name="Kim S.G."/>
            <person name="Ka J.O."/>
        </authorList>
    </citation>
    <scope>NUCLEOTIDE SEQUENCE [LARGE SCALE GENOMIC DNA]</scope>
    <source>
        <strain evidence="1 2">D78</strain>
    </source>
</reference>
<gene>
    <name evidence="1" type="ORF">SMD27_00255</name>
</gene>
<dbReference type="Pfam" id="PF12900">
    <property type="entry name" value="Pyridox_ox_2"/>
    <property type="match status" value="1"/>
</dbReference>
<comment type="caution">
    <text evidence="1">The sequence shown here is derived from an EMBL/GenBank/DDBJ whole genome shotgun (WGS) entry which is preliminary data.</text>
</comment>
<dbReference type="PANTHER" id="PTHR34071">
    <property type="entry name" value="5-NITROIMIDAZOLE ANTIBIOTICS RESISTANCE PROTEIN, NIMA-FAMILY-RELATED PROTEIN-RELATED"/>
    <property type="match status" value="1"/>
</dbReference>
<dbReference type="RefSeq" id="WP_320506333.1">
    <property type="nucleotide sequence ID" value="NZ_JAXCLW010000001.1"/>
</dbReference>
<sequence length="232" mass="25851">MNSFTPTDRSRVKRLHERGKYDEESVFALLDAGFIAHIAYVIDGHPYVTPTSYWRTGRVLYWHGSSASRMLRRQSPGLPVCVTVSHIDGFVLARSGFHHSLNYRSVMAFGTAQIVEDPAEKSRELDRFIDRLFPGRRASLRPNNVQELKATTLIRMEIEEAAAKTRTGGPKDDDEDYALDCWAGVIPLRQVIGQPIADPKLRGGIGYPPDLAAFHDGADLCEVLAGNAEKLD</sequence>
<dbReference type="PANTHER" id="PTHR34071:SF2">
    <property type="entry name" value="FLAVIN-NUCLEOTIDE-BINDING PROTEIN"/>
    <property type="match status" value="1"/>
</dbReference>
<dbReference type="Gene3D" id="2.30.110.10">
    <property type="entry name" value="Electron Transport, Fmn-binding Protein, Chain A"/>
    <property type="match status" value="1"/>
</dbReference>